<feature type="region of interest" description="Disordered" evidence="1">
    <location>
        <begin position="282"/>
        <end position="304"/>
    </location>
</feature>
<evidence type="ECO:0000313" key="2">
    <source>
        <dbReference type="EMBL" id="CAG5003219.1"/>
    </source>
</evidence>
<dbReference type="EMBL" id="CAJRAF010000002">
    <property type="protein sequence ID" value="CAG5003219.1"/>
    <property type="molecule type" value="Genomic_DNA"/>
</dbReference>
<name>A0A916NCA4_9BACT</name>
<proteinExistence type="predicted"/>
<dbReference type="PROSITE" id="PS51257">
    <property type="entry name" value="PROKAR_LIPOPROTEIN"/>
    <property type="match status" value="1"/>
</dbReference>
<evidence type="ECO:0000313" key="3">
    <source>
        <dbReference type="Proteomes" id="UP000680038"/>
    </source>
</evidence>
<evidence type="ECO:0008006" key="4">
    <source>
        <dbReference type="Google" id="ProtNLM"/>
    </source>
</evidence>
<accession>A0A916NCA4</accession>
<protein>
    <recommendedName>
        <fullName evidence="4">Lipoprotein</fullName>
    </recommendedName>
</protein>
<keyword evidence="3" id="KW-1185">Reference proteome</keyword>
<gene>
    <name evidence="2" type="ORF">DYBT9275_03100</name>
</gene>
<comment type="caution">
    <text evidence="2">The sequence shown here is derived from an EMBL/GenBank/DDBJ whole genome shotgun (WGS) entry which is preliminary data.</text>
</comment>
<organism evidence="2 3">
    <name type="scientific">Dyadobacter helix</name>
    <dbReference type="NCBI Taxonomy" id="2822344"/>
    <lineage>
        <taxon>Bacteria</taxon>
        <taxon>Pseudomonadati</taxon>
        <taxon>Bacteroidota</taxon>
        <taxon>Cytophagia</taxon>
        <taxon>Cytophagales</taxon>
        <taxon>Spirosomataceae</taxon>
        <taxon>Dyadobacter</taxon>
    </lineage>
</organism>
<sequence>MIRALCAVFSSAIFLTGCENREVQDSSTISNDTQNANLRTAATTKIQLLIHPTLGVYMADKDRRTLYFDAGDVSPVAIYEEVEHPAFFEKLVAADLPASLKLSDFGTTKTRSGKNITTYKGWPLHYAPLGNSAGADTYPGPGVPELPGNVSYNRSYLKTVQVAKPDYNLLFGYQVPVGEDGRQYGRGPGDIETLTLTDAFGRTLYRHNLDSFEKNNFTATDTKNLFPIYELQGPITQTMERGGFVNLKGLSTINVNGKKQVCLHGWPLYYYSGDKGVRGSTKAFGVNPRGKWSSHELRTPPPTR</sequence>
<evidence type="ECO:0000256" key="1">
    <source>
        <dbReference type="SAM" id="MobiDB-lite"/>
    </source>
</evidence>
<dbReference type="Proteomes" id="UP000680038">
    <property type="component" value="Unassembled WGS sequence"/>
</dbReference>
<reference evidence="2" key="1">
    <citation type="submission" date="2021-04" db="EMBL/GenBank/DDBJ databases">
        <authorList>
            <person name="Rodrigo-Torres L."/>
            <person name="Arahal R. D."/>
            <person name="Lucena T."/>
        </authorList>
    </citation>
    <scope>NUCLEOTIDE SEQUENCE</scope>
    <source>
        <strain evidence="2">CECT 9275</strain>
    </source>
</reference>
<dbReference type="AlphaFoldDB" id="A0A916NCA4"/>